<evidence type="ECO:0000256" key="1">
    <source>
        <dbReference type="ARBA" id="ARBA00005664"/>
    </source>
</evidence>
<dbReference type="GO" id="GO:0000139">
    <property type="term" value="C:Golgi membrane"/>
    <property type="evidence" value="ECO:0007669"/>
    <property type="project" value="TreeGrafter"/>
</dbReference>
<protein>
    <recommendedName>
        <fullName evidence="6">Nucleotide-diphospho-sugar transferase domain-containing protein</fullName>
    </recommendedName>
</protein>
<keyword evidence="2" id="KW-0328">Glycosyltransferase</keyword>
<dbReference type="InParanoid" id="A0A0G4ELE3"/>
<gene>
    <name evidence="4" type="ORF">Vbra_12443</name>
</gene>
<evidence type="ECO:0000256" key="3">
    <source>
        <dbReference type="ARBA" id="ARBA00022679"/>
    </source>
</evidence>
<name>A0A0G4ELE3_VITBC</name>
<sequence length="605" mass="66660">MAHYNGALEPPVGLPTMQVSAAGAPASSPLPPVRDQSSIQTIPGRGDAARIAIVSLMWYPSSEAKDWEASLSNVKAYANKWGYSLVVDVRPRASILTKTVQQVLDLIGAGSFSSPYERKLQLVSYALQQKGYDYIVWKDADMIVVNCEEPIEALIRKWKCEDRDAIFFTDTTTTAINSGAFFLKNTEFSHRLIADALKIVPRPPQPIGGDQTALVFVLLGSPTKCRSNLDECLGNRCYGQTCFRFFSREAQHNMCLLQYTEFGRHSYNQFEEGNFGIHFAGKEPKGPSVKKYADKSTCADASKEGRHLHLMSTGDRDLQSRWEYLTGTDAQQQRMSFCKSTALSAVHQLPFGVSLTLLPHRRDALTSLEKRMKAMNASRADDEIFVLMGPLVWLQKDPAGIIALYIKHFPSRPTVLPASHCKFCPLSRRLFPLFTTARHTDTIAALSGLNATFLANPGNDSSAFVGKAQQIPGVAFDEDHILSVAMSEGLKDEHDGTITVSVRDRGGGRHAPAVVVLDGASSDKKEDSTASPPRGSVHWTAEKLARYVFVEDSLMRFEGLCGDIAEGPVENADANSMYSTACWAAGPPHWPLALVIVLRLVWWRT</sequence>
<evidence type="ECO:0000313" key="5">
    <source>
        <dbReference type="Proteomes" id="UP000041254"/>
    </source>
</evidence>
<dbReference type="PANTHER" id="PTHR31306:SF4">
    <property type="entry name" value="ALPHA-1,2-GALACTOSYLTRANSFERASE"/>
    <property type="match status" value="1"/>
</dbReference>
<proteinExistence type="inferred from homology"/>
<dbReference type="PANTHER" id="PTHR31306">
    <property type="entry name" value="ALPHA-1,6-MANNOSYLTRANSFERASE MNN11-RELATED"/>
    <property type="match status" value="1"/>
</dbReference>
<evidence type="ECO:0008006" key="6">
    <source>
        <dbReference type="Google" id="ProtNLM"/>
    </source>
</evidence>
<evidence type="ECO:0000256" key="2">
    <source>
        <dbReference type="ARBA" id="ARBA00022676"/>
    </source>
</evidence>
<dbReference type="Proteomes" id="UP000041254">
    <property type="component" value="Unassembled WGS sequence"/>
</dbReference>
<evidence type="ECO:0000313" key="4">
    <source>
        <dbReference type="EMBL" id="CEL97996.1"/>
    </source>
</evidence>
<organism evidence="4 5">
    <name type="scientific">Vitrella brassicaformis (strain CCMP3155)</name>
    <dbReference type="NCBI Taxonomy" id="1169540"/>
    <lineage>
        <taxon>Eukaryota</taxon>
        <taxon>Sar</taxon>
        <taxon>Alveolata</taxon>
        <taxon>Colpodellida</taxon>
        <taxon>Vitrellaceae</taxon>
        <taxon>Vitrella</taxon>
    </lineage>
</organism>
<dbReference type="VEuPathDB" id="CryptoDB:Vbra_12443"/>
<comment type="similarity">
    <text evidence="1">Belongs to the glycosyltransferase 34 family.</text>
</comment>
<dbReference type="Gene3D" id="3.90.550.10">
    <property type="entry name" value="Spore Coat Polysaccharide Biosynthesis Protein SpsA, Chain A"/>
    <property type="match status" value="1"/>
</dbReference>
<keyword evidence="3" id="KW-0808">Transferase</keyword>
<reference evidence="4 5" key="1">
    <citation type="submission" date="2014-11" db="EMBL/GenBank/DDBJ databases">
        <authorList>
            <person name="Zhu J."/>
            <person name="Qi W."/>
            <person name="Song R."/>
        </authorList>
    </citation>
    <scope>NUCLEOTIDE SEQUENCE [LARGE SCALE GENOMIC DNA]</scope>
</reference>
<dbReference type="SUPFAM" id="SSF53448">
    <property type="entry name" value="Nucleotide-diphospho-sugar transferases"/>
    <property type="match status" value="1"/>
</dbReference>
<dbReference type="InterPro" id="IPR029044">
    <property type="entry name" value="Nucleotide-diphossugar_trans"/>
</dbReference>
<accession>A0A0G4ELE3</accession>
<keyword evidence="5" id="KW-1185">Reference proteome</keyword>
<dbReference type="EMBL" id="CDMY01000260">
    <property type="protein sequence ID" value="CEL97996.1"/>
    <property type="molecule type" value="Genomic_DNA"/>
</dbReference>
<dbReference type="AlphaFoldDB" id="A0A0G4ELE3"/>
<dbReference type="GO" id="GO:0016757">
    <property type="term" value="F:glycosyltransferase activity"/>
    <property type="evidence" value="ECO:0007669"/>
    <property type="project" value="UniProtKB-KW"/>
</dbReference>
<dbReference type="InterPro" id="IPR008630">
    <property type="entry name" value="Glyco_trans_34"/>
</dbReference>
<dbReference type="GO" id="GO:0006487">
    <property type="term" value="P:protein N-linked glycosylation"/>
    <property type="evidence" value="ECO:0007669"/>
    <property type="project" value="TreeGrafter"/>
</dbReference>